<protein>
    <submittedName>
        <fullName evidence="1">Uncharacterized protein</fullName>
    </submittedName>
</protein>
<dbReference type="AlphaFoldDB" id="A0A975BFR4"/>
<reference evidence="1" key="1">
    <citation type="journal article" date="2021" name="Microb. Physiol.">
        <title>Proteogenomic Insights into the Physiology of Marine, Sulfate-Reducing, Filamentous Desulfonema limicola and Desulfonema magnum.</title>
        <authorList>
            <person name="Schnaars V."/>
            <person name="Wohlbrand L."/>
            <person name="Scheve S."/>
            <person name="Hinrichs C."/>
            <person name="Reinhardt R."/>
            <person name="Rabus R."/>
        </authorList>
    </citation>
    <scope>NUCLEOTIDE SEQUENCE</scope>
    <source>
        <strain evidence="1">4be13</strain>
    </source>
</reference>
<dbReference type="Proteomes" id="UP000663722">
    <property type="component" value="Chromosome"/>
</dbReference>
<proteinExistence type="predicted"/>
<sequence>MERSGTHRTRWVPLRSTHPTFGGIFVALKERFWNGKIFFMKKCPQESFLDINNYNR</sequence>
<accession>A0A975BFR4</accession>
<name>A0A975BFR4_9BACT</name>
<keyword evidence="2" id="KW-1185">Reference proteome</keyword>
<dbReference type="EMBL" id="CP061800">
    <property type="protein sequence ID" value="QTA84602.1"/>
    <property type="molecule type" value="Genomic_DNA"/>
</dbReference>
<dbReference type="KEGG" id="dmm:dnm_006010"/>
<evidence type="ECO:0000313" key="2">
    <source>
        <dbReference type="Proteomes" id="UP000663722"/>
    </source>
</evidence>
<gene>
    <name evidence="1" type="ORF">dnm_006010</name>
</gene>
<organism evidence="1 2">
    <name type="scientific">Desulfonema magnum</name>
    <dbReference type="NCBI Taxonomy" id="45655"/>
    <lineage>
        <taxon>Bacteria</taxon>
        <taxon>Pseudomonadati</taxon>
        <taxon>Thermodesulfobacteriota</taxon>
        <taxon>Desulfobacteria</taxon>
        <taxon>Desulfobacterales</taxon>
        <taxon>Desulfococcaceae</taxon>
        <taxon>Desulfonema</taxon>
    </lineage>
</organism>
<evidence type="ECO:0000313" key="1">
    <source>
        <dbReference type="EMBL" id="QTA84602.1"/>
    </source>
</evidence>